<feature type="region of interest" description="Disordered" evidence="10">
    <location>
        <begin position="1197"/>
        <end position="1226"/>
    </location>
</feature>
<dbReference type="Proteomes" id="UP000075883">
    <property type="component" value="Unassembled WGS sequence"/>
</dbReference>
<feature type="compositionally biased region" description="Low complexity" evidence="10">
    <location>
        <begin position="1469"/>
        <end position="1479"/>
    </location>
</feature>
<reference evidence="12" key="2">
    <citation type="submission" date="2020-05" db="UniProtKB">
        <authorList>
            <consortium name="EnsemblMetazoa"/>
        </authorList>
    </citation>
    <scope>IDENTIFICATION</scope>
    <source>
        <strain evidence="12">A-37</strain>
    </source>
</reference>
<dbReference type="GO" id="GO:0035517">
    <property type="term" value="C:PR-DUB complex"/>
    <property type="evidence" value="ECO:0007669"/>
    <property type="project" value="TreeGrafter"/>
</dbReference>
<keyword evidence="4" id="KW-0479">Metal-binding</keyword>
<feature type="region of interest" description="Disordered" evidence="10">
    <location>
        <begin position="978"/>
        <end position="1011"/>
    </location>
</feature>
<reference evidence="13" key="1">
    <citation type="submission" date="2013-09" db="EMBL/GenBank/DDBJ databases">
        <title>The Genome Sequence of Anopheles culicifacies species A.</title>
        <authorList>
            <consortium name="The Broad Institute Genomics Platform"/>
            <person name="Neafsey D.E."/>
            <person name="Besansky N."/>
            <person name="Howell P."/>
            <person name="Walton C."/>
            <person name="Young S.K."/>
            <person name="Zeng Q."/>
            <person name="Gargeya S."/>
            <person name="Fitzgerald M."/>
            <person name="Haas B."/>
            <person name="Abouelleil A."/>
            <person name="Allen A.W."/>
            <person name="Alvarado L."/>
            <person name="Arachchi H.M."/>
            <person name="Berlin A.M."/>
            <person name="Chapman S.B."/>
            <person name="Gainer-Dewar J."/>
            <person name="Goldberg J."/>
            <person name="Griggs A."/>
            <person name="Gujja S."/>
            <person name="Hansen M."/>
            <person name="Howarth C."/>
            <person name="Imamovic A."/>
            <person name="Ireland A."/>
            <person name="Larimer J."/>
            <person name="McCowan C."/>
            <person name="Murphy C."/>
            <person name="Pearson M."/>
            <person name="Poon T.W."/>
            <person name="Priest M."/>
            <person name="Roberts A."/>
            <person name="Saif S."/>
            <person name="Shea T."/>
            <person name="Sisk P."/>
            <person name="Sykes S."/>
            <person name="Wortman J."/>
            <person name="Nusbaum C."/>
            <person name="Birren B."/>
        </authorList>
    </citation>
    <scope>NUCLEOTIDE SEQUENCE [LARGE SCALE GENOMIC DNA]</scope>
    <source>
        <strain evidence="13">A-37</strain>
    </source>
</reference>
<dbReference type="EnsemblMetazoa" id="ACUA017722-RA">
    <property type="protein sequence ID" value="ACUA017722-PA"/>
    <property type="gene ID" value="ACUA017722"/>
</dbReference>
<feature type="region of interest" description="Disordered" evidence="10">
    <location>
        <begin position="2453"/>
        <end position="2472"/>
    </location>
</feature>
<feature type="region of interest" description="Disordered" evidence="10">
    <location>
        <begin position="2166"/>
        <end position="2221"/>
    </location>
</feature>
<dbReference type="InterPro" id="IPR024811">
    <property type="entry name" value="ASX/ASX-like"/>
</dbReference>
<dbReference type="GO" id="GO:0045944">
    <property type="term" value="P:positive regulation of transcription by RNA polymerase II"/>
    <property type="evidence" value="ECO:0007669"/>
    <property type="project" value="TreeGrafter"/>
</dbReference>
<feature type="region of interest" description="Disordered" evidence="10">
    <location>
        <begin position="1469"/>
        <end position="1491"/>
    </location>
</feature>
<evidence type="ECO:0000256" key="7">
    <source>
        <dbReference type="ARBA" id="ARBA00023015"/>
    </source>
</evidence>
<feature type="region of interest" description="Disordered" evidence="10">
    <location>
        <begin position="2114"/>
        <end position="2133"/>
    </location>
</feature>
<evidence type="ECO:0000259" key="11">
    <source>
        <dbReference type="PROSITE" id="PS51916"/>
    </source>
</evidence>
<keyword evidence="3" id="KW-0678">Repressor</keyword>
<feature type="compositionally biased region" description="Low complexity" evidence="10">
    <location>
        <begin position="996"/>
        <end position="1011"/>
    </location>
</feature>
<feature type="compositionally biased region" description="Basic residues" evidence="10">
    <location>
        <begin position="980"/>
        <end position="993"/>
    </location>
</feature>
<keyword evidence="7" id="KW-0805">Transcription regulation</keyword>
<dbReference type="InterPro" id="IPR028020">
    <property type="entry name" value="ASX_DEUBAD_dom"/>
</dbReference>
<feature type="compositionally biased region" description="Acidic residues" evidence="10">
    <location>
        <begin position="1303"/>
        <end position="1322"/>
    </location>
</feature>
<dbReference type="GO" id="GO:0003677">
    <property type="term" value="F:DNA binding"/>
    <property type="evidence" value="ECO:0007669"/>
    <property type="project" value="InterPro"/>
</dbReference>
<dbReference type="GO" id="GO:0009887">
    <property type="term" value="P:animal organ morphogenesis"/>
    <property type="evidence" value="ECO:0007669"/>
    <property type="project" value="TreeGrafter"/>
</dbReference>
<dbReference type="STRING" id="139723.A0A182MGG8"/>
<dbReference type="GO" id="GO:0003682">
    <property type="term" value="F:chromatin binding"/>
    <property type="evidence" value="ECO:0007669"/>
    <property type="project" value="TreeGrafter"/>
</dbReference>
<feature type="region of interest" description="Disordered" evidence="10">
    <location>
        <begin position="1532"/>
        <end position="1553"/>
    </location>
</feature>
<feature type="compositionally biased region" description="Low complexity" evidence="10">
    <location>
        <begin position="2415"/>
        <end position="2434"/>
    </location>
</feature>
<feature type="region of interest" description="Disordered" evidence="10">
    <location>
        <begin position="219"/>
        <end position="316"/>
    </location>
</feature>
<feature type="compositionally biased region" description="Polar residues" evidence="10">
    <location>
        <begin position="219"/>
        <end position="254"/>
    </location>
</feature>
<accession>A0A182MGG8</accession>
<dbReference type="Pfam" id="PF13922">
    <property type="entry name" value="PHD_3"/>
    <property type="match status" value="1"/>
</dbReference>
<feature type="compositionally biased region" description="Gly residues" evidence="10">
    <location>
        <begin position="2185"/>
        <end position="2207"/>
    </location>
</feature>
<dbReference type="PANTHER" id="PTHR13578:SF20">
    <property type="entry name" value="POLYCOMB PROTEIN ASX"/>
    <property type="match status" value="1"/>
</dbReference>
<feature type="compositionally biased region" description="Basic residues" evidence="10">
    <location>
        <begin position="255"/>
        <end position="264"/>
    </location>
</feature>
<feature type="region of interest" description="Disordered" evidence="10">
    <location>
        <begin position="1297"/>
        <end position="1366"/>
    </location>
</feature>
<evidence type="ECO:0000256" key="4">
    <source>
        <dbReference type="ARBA" id="ARBA00022723"/>
    </source>
</evidence>
<feature type="compositionally biased region" description="Low complexity" evidence="10">
    <location>
        <begin position="2172"/>
        <end position="2184"/>
    </location>
</feature>
<dbReference type="PROSITE" id="PS51916">
    <property type="entry name" value="DEUBAD"/>
    <property type="match status" value="1"/>
</dbReference>
<keyword evidence="13" id="KW-1185">Reference proteome</keyword>
<keyword evidence="6" id="KW-0862">Zinc</keyword>
<evidence type="ECO:0000256" key="6">
    <source>
        <dbReference type="ARBA" id="ARBA00022833"/>
    </source>
</evidence>
<feature type="region of interest" description="Disordered" evidence="10">
    <location>
        <begin position="94"/>
        <end position="156"/>
    </location>
</feature>
<evidence type="ECO:0000256" key="1">
    <source>
        <dbReference type="ARBA" id="ARBA00004123"/>
    </source>
</evidence>
<dbReference type="VEuPathDB" id="VectorBase:ACUA017722"/>
<dbReference type="Pfam" id="PF13919">
    <property type="entry name" value="ASXH"/>
    <property type="match status" value="1"/>
</dbReference>
<feature type="region of interest" description="Disordered" evidence="10">
    <location>
        <begin position="2591"/>
        <end position="2618"/>
    </location>
</feature>
<comment type="subcellular location">
    <subcellularLocation>
        <location evidence="1">Nucleus</location>
    </subcellularLocation>
</comment>
<organism evidence="12 13">
    <name type="scientific">Anopheles culicifacies</name>
    <dbReference type="NCBI Taxonomy" id="139723"/>
    <lineage>
        <taxon>Eukaryota</taxon>
        <taxon>Metazoa</taxon>
        <taxon>Ecdysozoa</taxon>
        <taxon>Arthropoda</taxon>
        <taxon>Hexapoda</taxon>
        <taxon>Insecta</taxon>
        <taxon>Pterygota</taxon>
        <taxon>Neoptera</taxon>
        <taxon>Endopterygota</taxon>
        <taxon>Diptera</taxon>
        <taxon>Nematocera</taxon>
        <taxon>Culicoidea</taxon>
        <taxon>Culicidae</taxon>
        <taxon>Anophelinae</taxon>
        <taxon>Anopheles</taxon>
        <taxon>culicifacies species complex</taxon>
    </lineage>
</organism>
<evidence type="ECO:0000256" key="3">
    <source>
        <dbReference type="ARBA" id="ARBA00022491"/>
    </source>
</evidence>
<sequence>MSVAEFDILCFGKLHPTMECDVSPVPSVQANRPTKQQQHIGTVVVTAAPAAKATANNGNSTSSGTASSTTLITSTTTGTTGNIAVTATSTVDTVEESAMEPSTTTAEDDAMPSSSVPVVAGPMRTMEGDINDRKSNNSNNNNRKTHSLAGSSSSSEAPVAVIEISDHSTADDISYPELVSCVDSDMNCVVLSDEYDTSLPTSKEDDPLNISTGSIEMLSSSQCSTPVPSATSASIVTEANTSKQTRIATPTNTPKHNHHLRRNLPRLATSRQQASVKQPQSGAGSRGGVASTSEKRQLRQAATEGSNSVGGGGGAASTMREVLASIPGFSIKPRRRTNKKLSTAAQLEQTREGCVDLETPDSILVHTNLRALLNRETFQLLPPLYQYKLVQLLPPVDRPPLPDATQCERNGIRLNPSGLNNEFFARACHEWRDRLAEGEFTPEAQLKMRSEAEREKSKLDPWKLKHFEPMWGDRKYAGSFFGAAGTVANPTPPTPPPAPEPMPTALSSGAPVVTASSQIPVVEVAPAQQSAPVPQTPLATSTVTPSVSIVPMSRSVGSGNATIVTVARQTQPPVAAVAAHPPRVHPVTAKVDPSSRSIGKMQAITFSASSGIRPANVASSSGSCSSNSISSNTIITSSTGTIILPSRTTITVTSGNASKHSASGSGGMLRGNGGTGAGVVGGTNSGLTVVPINILTGGGTSSSVGSSSVNTNRPALKTTIKLRPTTAIATSTTAAAPIGDGSKQHPYSVSPSTTNASVVIGTATMGVGGTKRIMPSAMSVSSSSSSTAISSTNSVDLSCTTTSMNLPNSGSLPMSPKRLRTVGAVTRSALAGSGSPQLPPPQHNPLPTTTTTAMAAGSTIKLGSRPVVVKVVEPYRPSAMVRAVPVDPVIAGAGAGANLKRTHSSRALTPELSSNKISKRKVDDNDGVSGVKGQRQVECDTRKTPIDGRMVLLDGAANEKRRRGIANEAVPPVAAVVGPSKRRAPRQGHKANRNRTSGGLLTSSTNPTTTITIVDDDVDGSSGILGLEEEENSQEIAEGGAQNSEALRRRIPIGPMVNGDVDEVDRIGRNSSPSLVPSSDIILEEAIDCGDVADSGELQEQQLAAGNRLKGDSVDTSSSPMMQETIEQQNLNSRERVMNLNHLHTISDSGGTTQMIYDQNTGQVYSVMCLPQPGNSAHGTGGLSLRSLPSSLTVTALPQHQQQHPPQQQPQLSISNDSSNSSSVSTTAMMAASDNHLDGGAGGGAGAGCTGPGVSTFENVLRQNVVDGGVGSDMVIINSQHTVHPVDNSVEVGEAIGMKQEREDDGEDDGEEEEEEDDEGDGEQVHTTTTTTNTADEEEEEEDEEEEEEDVGEEAEEENGEDDPEGHLEHEMIRQGLQMHDDLDVHCEDEENNTPGECFNGELIRTAADVAIDSKLGSYGQANLQQLQLHPQHHNNHLHGHHRHQAAASGGMMNMNLTGYHHDHELLHQQQQQLQQLQHNATTSSPSGSSEQGLMMMVTTTADGSEDPAGLSSNSGDVMVMASNYCDNLSAADEADGEDDEEEEEDEDEQDDVLGVGRELHEDEEQRDDQDHHHDRLLLDAGSIGIGMEEEAVGTIVDQYGNHHHPTHLNHHGVVVPQDGSEEEEDVEEANFVLDQMQQLQQQFHLAGGQNQHQQQDLLHNHQSLVTSSGGIGADGTQMHLFSGAGAMLLEGGDGLLADSQHVVEHSHDHGMIIMDQLDAVEQDDQPTRTDMDLDVRRESAMFDDQYAAHDIGPTVEVVDDIRQKVNDSDDDGKEILDERQISDPIEETYDEHAMIHSEQHANVSHHSMRSLMVASDVNVTTQSMESSYSATISSNSSCSSSMPVLATKRTTILVVEDCIATNGLHSPYEPGRLARRRSLNGVENVPPSVSMVKFGPRASAHTDAQHLERKFRGEDTGAPDVHDEGGGNEHKNAHVEAVEEVLPSSCGDWPQFKMEMMDTTKMMVVAGNDGHHQLIKDGMRNSMLKTEPGVSYTTIRQGNQLVTRIKLESDDSQLQSQAQQQSPQSFQAQLGKVNVVTSSPHISLGPNSQDNLTRVIESVAGNYSAVAVSGQQIGTSPQQQQPQQQIVTHQQPQQLIQHVQTASGHQLRYEMDPTVMQQQQQSSSQPHLIAQQQQPKFIITSRPLGAVPATVGANVIVGATNINRTKRSNDATSGTIGTITAGNGTTGNGNGGNSSSGSGSSSGGSKRGGRSSSSRLPPGAVNLERSYQICQAVSRLVNSKRTVSAGGRPHSSIVVRQVYTGGAAGAATGSTVANTAGTAASQSNPISIITATQSQHQHIHSLGEQLQQHGQIISVSAAPTIVHATAASNNNGTNGGNVNAGTGGSPVGTGNFGGKYLLVQRAAHIGEIVTPRAASAPPTHNQIRIPEDLDVDSKGFVITYGQDAHLIDPTVAAGSNTDSGDTEGGTTEDGAGSSTTVVYVDSTASSNAVAELQHQQQNTQRQGGSLDRCGNGTDASNVVAVNGEAIEPGCDGVNELHLSQSTAAGAGTSMLVSPSGISPHQQLMAGHLAQHNVPMSLDGVDVVVDGVVNNDGAGNHTAVGIEPQYSGIIEGVSVVHPYQQQEAISNIENEIDRPNSSSPHAAGNEANDDEDRNGTVEPNDGNVEDCLCSLNAMVICQQCGAFCHDDCVSATKLCVSCVVR</sequence>
<dbReference type="PANTHER" id="PTHR13578">
    <property type="entry name" value="ADDITIONAL SEX COMBS LIKE PROTEIN ASXL"/>
    <property type="match status" value="1"/>
</dbReference>
<keyword evidence="9" id="KW-0539">Nucleus</keyword>
<feature type="compositionally biased region" description="Low complexity" evidence="10">
    <location>
        <begin position="2454"/>
        <end position="2463"/>
    </location>
</feature>
<evidence type="ECO:0000256" key="5">
    <source>
        <dbReference type="ARBA" id="ARBA00022771"/>
    </source>
</evidence>
<dbReference type="GO" id="GO:0008270">
    <property type="term" value="F:zinc ion binding"/>
    <property type="evidence" value="ECO:0007669"/>
    <property type="project" value="UniProtKB-KW"/>
</dbReference>
<keyword evidence="8" id="KW-0804">Transcription</keyword>
<comment type="similarity">
    <text evidence="2">Belongs to the Asx family.</text>
</comment>
<protein>
    <recommendedName>
        <fullName evidence="11">DEUBAD domain-containing protein</fullName>
    </recommendedName>
</protein>
<keyword evidence="5" id="KW-0863">Zinc-finger</keyword>
<evidence type="ECO:0000256" key="8">
    <source>
        <dbReference type="ARBA" id="ARBA00023163"/>
    </source>
</evidence>
<dbReference type="InterPro" id="IPR026905">
    <property type="entry name" value="ASX-like_PHD"/>
</dbReference>
<evidence type="ECO:0000256" key="2">
    <source>
        <dbReference type="ARBA" id="ARBA00006391"/>
    </source>
</evidence>
<dbReference type="InterPro" id="IPR044867">
    <property type="entry name" value="DEUBAD_dom"/>
</dbReference>
<evidence type="ECO:0000256" key="9">
    <source>
        <dbReference type="ARBA" id="ARBA00023242"/>
    </source>
</evidence>
<feature type="region of interest" description="Disordered" evidence="10">
    <location>
        <begin position="2411"/>
        <end position="2434"/>
    </location>
</feature>
<feature type="compositionally biased region" description="Polar residues" evidence="10">
    <location>
        <begin position="1480"/>
        <end position="1491"/>
    </location>
</feature>
<feature type="compositionally biased region" description="Basic and acidic residues" evidence="10">
    <location>
        <begin position="126"/>
        <end position="135"/>
    </location>
</feature>
<dbReference type="EMBL" id="AXCM01001643">
    <property type="status" value="NOT_ANNOTATED_CDS"/>
    <property type="molecule type" value="Genomic_DNA"/>
</dbReference>
<feature type="region of interest" description="Disordered" evidence="10">
    <location>
        <begin position="1911"/>
        <end position="1931"/>
    </location>
</feature>
<feature type="compositionally biased region" description="Acidic residues" evidence="10">
    <location>
        <begin position="1533"/>
        <end position="1552"/>
    </location>
</feature>
<feature type="compositionally biased region" description="Acidic residues" evidence="10">
    <location>
        <begin position="1335"/>
        <end position="1364"/>
    </location>
</feature>
<proteinExistence type="inferred from homology"/>
<name>A0A182MGG8_9DIPT</name>
<evidence type="ECO:0000313" key="12">
    <source>
        <dbReference type="EnsemblMetazoa" id="ACUA017722-PA"/>
    </source>
</evidence>
<feature type="domain" description="DEUBAD" evidence="11">
    <location>
        <begin position="360"/>
        <end position="476"/>
    </location>
</feature>
<evidence type="ECO:0000256" key="10">
    <source>
        <dbReference type="SAM" id="MobiDB-lite"/>
    </source>
</evidence>
<evidence type="ECO:0000313" key="13">
    <source>
        <dbReference type="Proteomes" id="UP000075883"/>
    </source>
</evidence>
<feature type="compositionally biased region" description="Polar residues" evidence="10">
    <location>
        <begin position="2591"/>
        <end position="2600"/>
    </location>
</feature>
<feature type="compositionally biased region" description="Polar residues" evidence="10">
    <location>
        <begin position="269"/>
        <end position="283"/>
    </location>
</feature>